<dbReference type="RefSeq" id="WP_273618884.1">
    <property type="nucleotide sequence ID" value="NZ_CP117417.1"/>
</dbReference>
<organism evidence="2 3">
    <name type="scientific">Novosphingobium humi</name>
    <dbReference type="NCBI Taxonomy" id="2282397"/>
    <lineage>
        <taxon>Bacteria</taxon>
        <taxon>Pseudomonadati</taxon>
        <taxon>Pseudomonadota</taxon>
        <taxon>Alphaproteobacteria</taxon>
        <taxon>Sphingomonadales</taxon>
        <taxon>Sphingomonadaceae</taxon>
        <taxon>Novosphingobium</taxon>
    </lineage>
</organism>
<keyword evidence="1" id="KW-0472">Membrane</keyword>
<keyword evidence="1" id="KW-1133">Transmembrane helix</keyword>
<feature type="transmembrane region" description="Helical" evidence="1">
    <location>
        <begin position="176"/>
        <end position="200"/>
    </location>
</feature>
<evidence type="ECO:0000313" key="3">
    <source>
        <dbReference type="Proteomes" id="UP001218231"/>
    </source>
</evidence>
<name>A0ABY7TZ70_9SPHN</name>
<dbReference type="PANTHER" id="PTHR34219">
    <property type="entry name" value="IRON-REGULATED INNER MEMBRANE PROTEIN-RELATED"/>
    <property type="match status" value="1"/>
</dbReference>
<accession>A0ABY7TZ70</accession>
<dbReference type="InterPro" id="IPR005625">
    <property type="entry name" value="PepSY-ass_TM"/>
</dbReference>
<dbReference type="Proteomes" id="UP001218231">
    <property type="component" value="Chromosome"/>
</dbReference>
<protein>
    <submittedName>
        <fullName evidence="2">PepSY-associated TM helix domain-containing protein</fullName>
    </submittedName>
</protein>
<evidence type="ECO:0000313" key="2">
    <source>
        <dbReference type="EMBL" id="WCT78573.1"/>
    </source>
</evidence>
<reference evidence="2 3" key="1">
    <citation type="submission" date="2023-02" db="EMBL/GenBank/DDBJ databases">
        <title>Genome sequence of Novosphingobium humi KACC 19094.</title>
        <authorList>
            <person name="Kim S."/>
            <person name="Heo J."/>
            <person name="Kwon S.-W."/>
        </authorList>
    </citation>
    <scope>NUCLEOTIDE SEQUENCE [LARGE SCALE GENOMIC DNA]</scope>
    <source>
        <strain evidence="2 3">KACC 19094</strain>
    </source>
</reference>
<sequence>MNRKSLLIWHRRIALALAPILALQALTGLLLLVPPPRAAIMPGPALPPSALVQSAMRAAPGFRAFRLDYPPDGPVVARMGNASGHHVFVAIDPATGHVLSTGTLWNDPWRVAMEWHNSLFSGPAGSALVALEAIGLLALGISGIIFWWPGKGRLRQGLSIPARAPKRLKLRLWHRSTGVVASALLGMMAVTGLLLVWPLIVPAADGPARLDPAPMLDAAYARAALHGQPLRDIRLAPSGHATFHFAARSTNHWDLDTVTIAPDGAPRVTRAADAPALWMRLLPLHTGDALGIFGQTLIALVGGALLFLTISGVIAWNRARKGKSK</sequence>
<feature type="transmembrane region" description="Helical" evidence="1">
    <location>
        <begin position="292"/>
        <end position="316"/>
    </location>
</feature>
<keyword evidence="1" id="KW-0812">Transmembrane</keyword>
<dbReference type="Pfam" id="PF03929">
    <property type="entry name" value="PepSY_TM"/>
    <property type="match status" value="1"/>
</dbReference>
<keyword evidence="3" id="KW-1185">Reference proteome</keyword>
<gene>
    <name evidence="2" type="ORF">PQ457_06310</name>
</gene>
<proteinExistence type="predicted"/>
<dbReference type="EMBL" id="CP117417">
    <property type="protein sequence ID" value="WCT78573.1"/>
    <property type="molecule type" value="Genomic_DNA"/>
</dbReference>
<evidence type="ECO:0000256" key="1">
    <source>
        <dbReference type="SAM" id="Phobius"/>
    </source>
</evidence>
<feature type="transmembrane region" description="Helical" evidence="1">
    <location>
        <begin position="127"/>
        <end position="148"/>
    </location>
</feature>